<dbReference type="GO" id="GO:0016987">
    <property type="term" value="F:sigma factor activity"/>
    <property type="evidence" value="ECO:0007669"/>
    <property type="project" value="UniProtKB-KW"/>
</dbReference>
<sequence>MSMWSSEAWSSAADMYLLARSREGSAEAFGELWRRHLPAAYAVANRHRGRTAAEDIVAEASARVFALIQDGKGPDEHFRAYFLSAVRSVAVDHGRRELKVVPAEDETLEGLGTPVVDPLGGLDQEFDADLIRTAFRALSERDQRVLWHTTVEGEAPRTLAPALGMSANAVSARAMRAREALRAHYLDACAERSLPGADSDECRWAIAHLGAHVRDRLPKRQKARVEEHLRTCGHATAVAADLRAIHAEFPGLIVPFVFLAGVSTAGFVNATAFAGATAGAGLATGTGSTVGAASATGSATASTPPPTPGIGDSLGQLAGRASALVAGVAIGVGLATAAPTPVEPVVAVPAPAVSAPSTAPSAVPTRPAPPKPSVAAEPAPAPTRATVTTTPRPAPARTTPPAPRPAAVPAPGTRAPRTPTSEPAPPPAPRVSAAEASVHVVQQRETTRFLLRVRGVEGPITIVVTTPAGGELTVKNSPWACSSAAPSSVRCTGQDGQAMLVQSGLEGPSPIRVVITDSTGATRTQTLSLG</sequence>
<feature type="domain" description="Putative zinc-finger" evidence="8">
    <location>
        <begin position="202"/>
        <end position="233"/>
    </location>
</feature>
<dbReference type="GO" id="GO:0003677">
    <property type="term" value="F:DNA binding"/>
    <property type="evidence" value="ECO:0007669"/>
    <property type="project" value="UniProtKB-KW"/>
</dbReference>
<dbReference type="KEGG" id="ica:Intca_0917"/>
<accession>E6SCA0</accession>
<dbReference type="PANTHER" id="PTHR43133">
    <property type="entry name" value="RNA POLYMERASE ECF-TYPE SIGMA FACTO"/>
    <property type="match status" value="1"/>
</dbReference>
<feature type="region of interest" description="Disordered" evidence="6">
    <location>
        <begin position="353"/>
        <end position="435"/>
    </location>
</feature>
<feature type="domain" description="RNA polymerase sigma-70 region 2" evidence="7">
    <location>
        <begin position="32"/>
        <end position="97"/>
    </location>
</feature>
<dbReference type="Pfam" id="PF13490">
    <property type="entry name" value="zf-HC2"/>
    <property type="match status" value="1"/>
</dbReference>
<dbReference type="InterPro" id="IPR013324">
    <property type="entry name" value="RNA_pol_sigma_r3/r4-like"/>
</dbReference>
<evidence type="ECO:0000256" key="2">
    <source>
        <dbReference type="ARBA" id="ARBA00023015"/>
    </source>
</evidence>
<dbReference type="InterPro" id="IPR013325">
    <property type="entry name" value="RNA_pol_sigma_r2"/>
</dbReference>
<comment type="similarity">
    <text evidence="1">Belongs to the sigma-70 factor family. ECF subfamily.</text>
</comment>
<feature type="compositionally biased region" description="Pro residues" evidence="6">
    <location>
        <begin position="392"/>
        <end position="408"/>
    </location>
</feature>
<name>E6SCA0_INTC7</name>
<dbReference type="SUPFAM" id="SSF88946">
    <property type="entry name" value="Sigma2 domain of RNA polymerase sigma factors"/>
    <property type="match status" value="1"/>
</dbReference>
<dbReference type="NCBIfam" id="TIGR02937">
    <property type="entry name" value="sigma70-ECF"/>
    <property type="match status" value="1"/>
</dbReference>
<dbReference type="InterPro" id="IPR027383">
    <property type="entry name" value="Znf_put"/>
</dbReference>
<dbReference type="HOGENOM" id="CLU_021839_3_1_11"/>
<gene>
    <name evidence="9" type="ordered locus">Intca_0917</name>
</gene>
<dbReference type="SUPFAM" id="SSF88659">
    <property type="entry name" value="Sigma3 and sigma4 domains of RNA polymerase sigma factors"/>
    <property type="match status" value="1"/>
</dbReference>
<keyword evidence="10" id="KW-1185">Reference proteome</keyword>
<dbReference type="Gene3D" id="1.10.10.10">
    <property type="entry name" value="Winged helix-like DNA-binding domain superfamily/Winged helix DNA-binding domain"/>
    <property type="match status" value="1"/>
</dbReference>
<protein>
    <submittedName>
        <fullName evidence="9">RNA polymerase, sigma-24 subunit, ECF subfamily</fullName>
    </submittedName>
</protein>
<dbReference type="GO" id="GO:0006352">
    <property type="term" value="P:DNA-templated transcription initiation"/>
    <property type="evidence" value="ECO:0007669"/>
    <property type="project" value="InterPro"/>
</dbReference>
<feature type="compositionally biased region" description="Low complexity" evidence="6">
    <location>
        <begin position="409"/>
        <end position="421"/>
    </location>
</feature>
<feature type="compositionally biased region" description="Low complexity" evidence="6">
    <location>
        <begin position="353"/>
        <end position="365"/>
    </location>
</feature>
<feature type="compositionally biased region" description="Low complexity" evidence="6">
    <location>
        <begin position="288"/>
        <end position="302"/>
    </location>
</feature>
<evidence type="ECO:0000256" key="4">
    <source>
        <dbReference type="ARBA" id="ARBA00023125"/>
    </source>
</evidence>
<dbReference type="Proteomes" id="UP000008914">
    <property type="component" value="Chromosome"/>
</dbReference>
<keyword evidence="3" id="KW-0731">Sigma factor</keyword>
<dbReference type="InterPro" id="IPR036388">
    <property type="entry name" value="WH-like_DNA-bd_sf"/>
</dbReference>
<reference evidence="9 10" key="1">
    <citation type="journal article" date="2010" name="Stand. Genomic Sci.">
        <title>Complete genome sequence of Intrasporangium calvum type strain (7 KIP).</title>
        <authorList>
            <person name="Del Rio T.G."/>
            <person name="Chertkov O."/>
            <person name="Yasawong M."/>
            <person name="Lucas S."/>
            <person name="Deshpande S."/>
            <person name="Cheng J.F."/>
            <person name="Detter C."/>
            <person name="Tapia R."/>
            <person name="Han C."/>
            <person name="Goodwin L."/>
            <person name="Pitluck S."/>
            <person name="Liolios K."/>
            <person name="Ivanova N."/>
            <person name="Mavromatis K."/>
            <person name="Pati A."/>
            <person name="Chen A."/>
            <person name="Palaniappan K."/>
            <person name="Land M."/>
            <person name="Hauser L."/>
            <person name="Chang Y.J."/>
            <person name="Jeffries C.D."/>
            <person name="Rohde M."/>
            <person name="Pukall R."/>
            <person name="Sikorski J."/>
            <person name="Goker M."/>
            <person name="Woyke T."/>
            <person name="Bristow J."/>
            <person name="Eisen J.A."/>
            <person name="Markowitz V."/>
            <person name="Hugenholtz P."/>
            <person name="Kyrpides N.C."/>
            <person name="Klenk H.P."/>
            <person name="Lapidus A."/>
        </authorList>
    </citation>
    <scope>NUCLEOTIDE SEQUENCE [LARGE SCALE GENOMIC DNA]</scope>
    <source>
        <strain evidence="10">ATCC 23552 / DSM 43043 / JCM 3097 / NBRC 12989 / 7 KIP</strain>
    </source>
</reference>
<dbReference type="AlphaFoldDB" id="E6SCA0"/>
<feature type="compositionally biased region" description="Low complexity" evidence="6">
    <location>
        <begin position="373"/>
        <end position="391"/>
    </location>
</feature>
<dbReference type="InterPro" id="IPR007627">
    <property type="entry name" value="RNA_pol_sigma70_r2"/>
</dbReference>
<dbReference type="STRING" id="710696.Intca_0917"/>
<evidence type="ECO:0000256" key="5">
    <source>
        <dbReference type="ARBA" id="ARBA00023163"/>
    </source>
</evidence>
<evidence type="ECO:0000256" key="1">
    <source>
        <dbReference type="ARBA" id="ARBA00010641"/>
    </source>
</evidence>
<keyword evidence="2" id="KW-0805">Transcription regulation</keyword>
<evidence type="ECO:0000259" key="7">
    <source>
        <dbReference type="Pfam" id="PF04542"/>
    </source>
</evidence>
<dbReference type="Gene3D" id="1.10.1740.10">
    <property type="match status" value="1"/>
</dbReference>
<proteinExistence type="inferred from homology"/>
<dbReference type="PANTHER" id="PTHR43133:SF8">
    <property type="entry name" value="RNA POLYMERASE SIGMA FACTOR HI_1459-RELATED"/>
    <property type="match status" value="1"/>
</dbReference>
<organism evidence="9 10">
    <name type="scientific">Intrasporangium calvum (strain ATCC 23552 / DSM 43043 / JCM 3097 / NBRC 12989 / NCIMB 10167 / NRRL B-3866 / 7 KIP)</name>
    <dbReference type="NCBI Taxonomy" id="710696"/>
    <lineage>
        <taxon>Bacteria</taxon>
        <taxon>Bacillati</taxon>
        <taxon>Actinomycetota</taxon>
        <taxon>Actinomycetes</taxon>
        <taxon>Micrococcales</taxon>
        <taxon>Intrasporangiaceae</taxon>
        <taxon>Intrasporangium</taxon>
    </lineage>
</organism>
<dbReference type="eggNOG" id="COG1595">
    <property type="taxonomic scope" value="Bacteria"/>
</dbReference>
<dbReference type="EMBL" id="CP002343">
    <property type="protein sequence ID" value="ADU47444.1"/>
    <property type="molecule type" value="Genomic_DNA"/>
</dbReference>
<feature type="region of interest" description="Disordered" evidence="6">
    <location>
        <begin position="288"/>
        <end position="312"/>
    </location>
</feature>
<evidence type="ECO:0000313" key="9">
    <source>
        <dbReference type="EMBL" id="ADU47444.1"/>
    </source>
</evidence>
<keyword evidence="4" id="KW-0238">DNA-binding</keyword>
<dbReference type="Pfam" id="PF04542">
    <property type="entry name" value="Sigma70_r2"/>
    <property type="match status" value="1"/>
</dbReference>
<dbReference type="InterPro" id="IPR014284">
    <property type="entry name" value="RNA_pol_sigma-70_dom"/>
</dbReference>
<evidence type="ECO:0000256" key="3">
    <source>
        <dbReference type="ARBA" id="ARBA00023082"/>
    </source>
</evidence>
<evidence type="ECO:0000256" key="6">
    <source>
        <dbReference type="SAM" id="MobiDB-lite"/>
    </source>
</evidence>
<evidence type="ECO:0000313" key="10">
    <source>
        <dbReference type="Proteomes" id="UP000008914"/>
    </source>
</evidence>
<evidence type="ECO:0000259" key="8">
    <source>
        <dbReference type="Pfam" id="PF13490"/>
    </source>
</evidence>
<keyword evidence="5" id="KW-0804">Transcription</keyword>
<dbReference type="InterPro" id="IPR039425">
    <property type="entry name" value="RNA_pol_sigma-70-like"/>
</dbReference>